<keyword evidence="2" id="KW-1185">Reference proteome</keyword>
<protein>
    <submittedName>
        <fullName evidence="1">Uncharacterized protein</fullName>
    </submittedName>
</protein>
<evidence type="ECO:0000313" key="2">
    <source>
        <dbReference type="Proteomes" id="UP000680206"/>
    </source>
</evidence>
<name>A0ABS3RW43_9ACTN</name>
<gene>
    <name evidence="1" type="ORF">J4709_25685</name>
</gene>
<sequence length="88" mass="10125">MDPDSGHYRELVYGGLSTHDRAVEIKRSLHRCATYLGYSMKAEIEGTGQGYQVRFRAIDKAKARAYIAAKYKGREHELPYNPYRRGDN</sequence>
<accession>A0ABS3RW43</accession>
<evidence type="ECO:0000313" key="1">
    <source>
        <dbReference type="EMBL" id="MBO2460981.1"/>
    </source>
</evidence>
<proteinExistence type="predicted"/>
<comment type="caution">
    <text evidence="1">The sequence shown here is derived from an EMBL/GenBank/DDBJ whole genome shotgun (WGS) entry which is preliminary data.</text>
</comment>
<dbReference type="Proteomes" id="UP000680206">
    <property type="component" value="Unassembled WGS sequence"/>
</dbReference>
<organism evidence="1 2">
    <name type="scientific">Actinomadura violacea</name>
    <dbReference type="NCBI Taxonomy" id="2819934"/>
    <lineage>
        <taxon>Bacteria</taxon>
        <taxon>Bacillati</taxon>
        <taxon>Actinomycetota</taxon>
        <taxon>Actinomycetes</taxon>
        <taxon>Streptosporangiales</taxon>
        <taxon>Thermomonosporaceae</taxon>
        <taxon>Actinomadura</taxon>
    </lineage>
</organism>
<dbReference type="RefSeq" id="WP_208244366.1">
    <property type="nucleotide sequence ID" value="NZ_JAGEPF010000016.1"/>
</dbReference>
<dbReference type="EMBL" id="JAGEPF010000016">
    <property type="protein sequence ID" value="MBO2460981.1"/>
    <property type="molecule type" value="Genomic_DNA"/>
</dbReference>
<reference evidence="1 2" key="1">
    <citation type="submission" date="2021-03" db="EMBL/GenBank/DDBJ databases">
        <title>Actinomadura violae sp. nov., isolated from lichen in Thailand.</title>
        <authorList>
            <person name="Kanchanasin P."/>
            <person name="Saeng-In P."/>
            <person name="Phongsopitanun W."/>
            <person name="Yuki M."/>
            <person name="Kudo T."/>
            <person name="Ohkuma M."/>
            <person name="Tanasupawat S."/>
        </authorList>
    </citation>
    <scope>NUCLEOTIDE SEQUENCE [LARGE SCALE GENOMIC DNA]</scope>
    <source>
        <strain evidence="1 2">LCR2-06</strain>
    </source>
</reference>